<evidence type="ECO:0000256" key="5">
    <source>
        <dbReference type="ARBA" id="ARBA00022684"/>
    </source>
</evidence>
<dbReference type="EC" id="6.3.2.2" evidence="3 10"/>
<evidence type="ECO:0000313" key="12">
    <source>
        <dbReference type="Proteomes" id="UP001519460"/>
    </source>
</evidence>
<dbReference type="Gene3D" id="3.30.590.50">
    <property type="match status" value="1"/>
</dbReference>
<evidence type="ECO:0000256" key="10">
    <source>
        <dbReference type="RuleBase" id="RU367135"/>
    </source>
</evidence>
<comment type="catalytic activity">
    <reaction evidence="10">
        <text>L-cysteine + L-glutamate + ATP = gamma-L-glutamyl-L-cysteine + ADP + phosphate + H(+)</text>
        <dbReference type="Rhea" id="RHEA:13285"/>
        <dbReference type="ChEBI" id="CHEBI:15378"/>
        <dbReference type="ChEBI" id="CHEBI:29985"/>
        <dbReference type="ChEBI" id="CHEBI:30616"/>
        <dbReference type="ChEBI" id="CHEBI:35235"/>
        <dbReference type="ChEBI" id="CHEBI:43474"/>
        <dbReference type="ChEBI" id="CHEBI:58173"/>
        <dbReference type="ChEBI" id="CHEBI:456216"/>
        <dbReference type="EC" id="6.3.2.2"/>
    </reaction>
</comment>
<evidence type="ECO:0000256" key="9">
    <source>
        <dbReference type="ARBA" id="ARBA00032122"/>
    </source>
</evidence>
<dbReference type="EMBL" id="JACVVK020000538">
    <property type="protein sequence ID" value="KAK7467809.1"/>
    <property type="molecule type" value="Genomic_DNA"/>
</dbReference>
<accession>A0ABD0JAH3</accession>
<keyword evidence="4 10" id="KW-0436">Ligase</keyword>
<keyword evidence="7 10" id="KW-0067">ATP-binding</keyword>
<dbReference type="PANTHER" id="PTHR11164:SF0">
    <property type="entry name" value="GLUTAMATE--CYSTEINE LIGASE CATALYTIC SUBUNIT"/>
    <property type="match status" value="1"/>
</dbReference>
<evidence type="ECO:0000313" key="11">
    <source>
        <dbReference type="EMBL" id="KAK7467809.1"/>
    </source>
</evidence>
<dbReference type="GO" id="GO:0004357">
    <property type="term" value="F:glutamate-cysteine ligase activity"/>
    <property type="evidence" value="ECO:0007669"/>
    <property type="project" value="UniProtKB-UniRule"/>
</dbReference>
<sequence>MGLLSEGSPLSWEETKRHADHVRKHGIVQFLNQYHKLESRTKDVLYWGDEVEYQLVKFDHANRCVRLALRTQQVLHELKEQHTKSTDDQVSAWHPEYAEYMVEGTPGRPYGGLMAHFNLVEANMRRRRREIEAVLAEDETPLSLTVFPRLEY</sequence>
<keyword evidence="12" id="KW-1185">Reference proteome</keyword>
<evidence type="ECO:0000256" key="6">
    <source>
        <dbReference type="ARBA" id="ARBA00022741"/>
    </source>
</evidence>
<keyword evidence="6 10" id="KW-0547">Nucleotide-binding</keyword>
<dbReference type="GO" id="GO:0006750">
    <property type="term" value="P:glutathione biosynthetic process"/>
    <property type="evidence" value="ECO:0007669"/>
    <property type="project" value="UniProtKB-UniRule"/>
</dbReference>
<protein>
    <recommendedName>
        <fullName evidence="3 10">Glutamate--cysteine ligase</fullName>
        <ecNumber evidence="3 10">6.3.2.2</ecNumber>
    </recommendedName>
    <alternativeName>
        <fullName evidence="9 10">Gamma-ECS</fullName>
    </alternativeName>
    <alternativeName>
        <fullName evidence="8 10">Gamma-glutamylcysteine synthetase</fullName>
    </alternativeName>
</protein>
<proteinExistence type="inferred from homology"/>
<reference evidence="11 12" key="1">
    <citation type="journal article" date="2023" name="Sci. Data">
        <title>Genome assembly of the Korean intertidal mud-creeper Batillaria attramentaria.</title>
        <authorList>
            <person name="Patra A.K."/>
            <person name="Ho P.T."/>
            <person name="Jun S."/>
            <person name="Lee S.J."/>
            <person name="Kim Y."/>
            <person name="Won Y.J."/>
        </authorList>
    </citation>
    <scope>NUCLEOTIDE SEQUENCE [LARGE SCALE GENOMIC DNA]</scope>
    <source>
        <strain evidence="11">Wonlab-2016</strain>
    </source>
</reference>
<dbReference type="GO" id="GO:0005524">
    <property type="term" value="F:ATP binding"/>
    <property type="evidence" value="ECO:0007669"/>
    <property type="project" value="UniProtKB-UniRule"/>
</dbReference>
<evidence type="ECO:0000256" key="3">
    <source>
        <dbReference type="ARBA" id="ARBA00012220"/>
    </source>
</evidence>
<evidence type="ECO:0000256" key="7">
    <source>
        <dbReference type="ARBA" id="ARBA00022840"/>
    </source>
</evidence>
<evidence type="ECO:0000256" key="4">
    <source>
        <dbReference type="ARBA" id="ARBA00022598"/>
    </source>
</evidence>
<dbReference type="InterPro" id="IPR004308">
    <property type="entry name" value="GCS"/>
</dbReference>
<dbReference type="PANTHER" id="PTHR11164">
    <property type="entry name" value="GLUTAMATE CYSTEINE LIGASE"/>
    <property type="match status" value="1"/>
</dbReference>
<dbReference type="SUPFAM" id="SSF55931">
    <property type="entry name" value="Glutamine synthetase/guanido kinase"/>
    <property type="match status" value="1"/>
</dbReference>
<comment type="caution">
    <text evidence="11">The sequence shown here is derived from an EMBL/GenBank/DDBJ whole genome shotgun (WGS) entry which is preliminary data.</text>
</comment>
<dbReference type="Proteomes" id="UP001519460">
    <property type="component" value="Unassembled WGS sequence"/>
</dbReference>
<dbReference type="AlphaFoldDB" id="A0ABD0JAH3"/>
<evidence type="ECO:0000256" key="2">
    <source>
        <dbReference type="ARBA" id="ARBA00008100"/>
    </source>
</evidence>
<keyword evidence="5 10" id="KW-0317">Glutathione biosynthesis</keyword>
<comment type="pathway">
    <text evidence="1 10">Sulfur metabolism; glutathione biosynthesis; glutathione from L-cysteine and L-glutamate: step 1/2.</text>
</comment>
<comment type="similarity">
    <text evidence="2 10">Belongs to the glutamate--cysteine ligase type 3 family.</text>
</comment>
<evidence type="ECO:0000256" key="8">
    <source>
        <dbReference type="ARBA" id="ARBA00030585"/>
    </source>
</evidence>
<name>A0ABD0JAH3_9CAEN</name>
<evidence type="ECO:0000256" key="1">
    <source>
        <dbReference type="ARBA" id="ARBA00005006"/>
    </source>
</evidence>
<dbReference type="InterPro" id="IPR014746">
    <property type="entry name" value="Gln_synth/guanido_kin_cat_dom"/>
</dbReference>
<gene>
    <name evidence="11" type="ORF">BaRGS_00036953</name>
</gene>
<organism evidence="11 12">
    <name type="scientific">Batillaria attramentaria</name>
    <dbReference type="NCBI Taxonomy" id="370345"/>
    <lineage>
        <taxon>Eukaryota</taxon>
        <taxon>Metazoa</taxon>
        <taxon>Spiralia</taxon>
        <taxon>Lophotrochozoa</taxon>
        <taxon>Mollusca</taxon>
        <taxon>Gastropoda</taxon>
        <taxon>Caenogastropoda</taxon>
        <taxon>Sorbeoconcha</taxon>
        <taxon>Cerithioidea</taxon>
        <taxon>Batillariidae</taxon>
        <taxon>Batillaria</taxon>
    </lineage>
</organism>